<dbReference type="CDD" id="cd13401">
    <property type="entry name" value="Slt70-like"/>
    <property type="match status" value="1"/>
</dbReference>
<evidence type="ECO:0000313" key="6">
    <source>
        <dbReference type="Proteomes" id="UP000265848"/>
    </source>
</evidence>
<dbReference type="SUPFAM" id="SSF48435">
    <property type="entry name" value="Bacterial muramidases"/>
    <property type="match status" value="1"/>
</dbReference>
<dbReference type="Proteomes" id="UP000265848">
    <property type="component" value="Unassembled WGS sequence"/>
</dbReference>
<dbReference type="GO" id="GO:0042597">
    <property type="term" value="C:periplasmic space"/>
    <property type="evidence" value="ECO:0007669"/>
    <property type="project" value="InterPro"/>
</dbReference>
<dbReference type="Gene3D" id="1.25.20.10">
    <property type="entry name" value="Bacterial muramidases"/>
    <property type="match status" value="1"/>
</dbReference>
<evidence type="ECO:0000313" key="5">
    <source>
        <dbReference type="EMBL" id="RII37484.1"/>
    </source>
</evidence>
<dbReference type="AlphaFoldDB" id="A0A399IX02"/>
<dbReference type="PANTHER" id="PTHR37423:SF2">
    <property type="entry name" value="MEMBRANE-BOUND LYTIC MUREIN TRANSGLYCOSYLASE C"/>
    <property type="match status" value="1"/>
</dbReference>
<comment type="similarity">
    <text evidence="1">Belongs to the transglycosylase Slt family.</text>
</comment>
<comment type="similarity">
    <text evidence="2">Belongs to the virb1 family.</text>
</comment>
<dbReference type="Pfam" id="PF01464">
    <property type="entry name" value="SLT"/>
    <property type="match status" value="1"/>
</dbReference>
<sequence>MPPRPLAWAMQAAQDGDWARAAEVARRDGPAAVALIEWQRLRAGLGSPDEVERFLTRHGDWPGLDLLRRRSEAGMANATPEQIIAFYDGRSPTTGTGVIALAAALRARGAATQADGVIVKAWQTMPLTESDEAALYDAQGDLLRIFNRDRMEMLFWEGQQEDLDRMKPRVGERDWALAQARRLARVGAPGTAEAIAALPVADRKDAALVYGRFKALVAVGKTEQARLLMRTQSRIEGGLGRPEAWANERRIYAREEMRRGDNRLAYDLAAHHQLTEGSDFADLEWLAGFIALRKLAQPRVALNHFLALANGVETPISLGRAYYWMGRAYEDLGEAEQAKAAYTEGARHQTSYYGLLAAERAGVASDPALGGQGPLADWQVPEITGSLLREASALLLAAGQPIQAEMFLMQMADVQSVAGLNLMGAMLESRNDAHMQVMLGKRAAGRGIVLPRYYYALHPLAQMTLPVAPELALAIARRESEFDIGVSSGAGAGGLMQLMPGTAKEVARNLGIDDHDQARLLSDWRHNATLGSAYLAQLARRFSGNVVLIAVGYNAGPGRAEQWIDLFGDPRDPEVDVVDWVETIPYRETRNYVQRVAESLPVYRARLGVNPRPVPFSAELGGSTLLPLSPESE</sequence>
<dbReference type="GO" id="GO:0004553">
    <property type="term" value="F:hydrolase activity, hydrolyzing O-glycosyl compounds"/>
    <property type="evidence" value="ECO:0007669"/>
    <property type="project" value="InterPro"/>
</dbReference>
<evidence type="ECO:0000256" key="3">
    <source>
        <dbReference type="ARBA" id="ARBA00022729"/>
    </source>
</evidence>
<feature type="domain" description="Transglycosylase SLT" evidence="4">
    <location>
        <begin position="467"/>
        <end position="567"/>
    </location>
</feature>
<dbReference type="SUPFAM" id="SSF53955">
    <property type="entry name" value="Lysozyme-like"/>
    <property type="match status" value="1"/>
</dbReference>
<evidence type="ECO:0000256" key="1">
    <source>
        <dbReference type="ARBA" id="ARBA00007734"/>
    </source>
</evidence>
<proteinExistence type="inferred from homology"/>
<name>A0A399IX02_9RHOB</name>
<evidence type="ECO:0000259" key="4">
    <source>
        <dbReference type="Pfam" id="PF01464"/>
    </source>
</evidence>
<keyword evidence="3" id="KW-0732">Signal</keyword>
<evidence type="ECO:0000256" key="2">
    <source>
        <dbReference type="ARBA" id="ARBA00009387"/>
    </source>
</evidence>
<gene>
    <name evidence="5" type="ORF">DL237_16465</name>
</gene>
<dbReference type="EMBL" id="QWJJ01000016">
    <property type="protein sequence ID" value="RII37484.1"/>
    <property type="molecule type" value="Genomic_DNA"/>
</dbReference>
<dbReference type="PANTHER" id="PTHR37423">
    <property type="entry name" value="SOLUBLE LYTIC MUREIN TRANSGLYCOSYLASE-RELATED"/>
    <property type="match status" value="1"/>
</dbReference>
<accession>A0A399IX02</accession>
<dbReference type="InterPro" id="IPR023346">
    <property type="entry name" value="Lysozyme-like_dom_sf"/>
</dbReference>
<organism evidence="5 6">
    <name type="scientific">Pseudooceanicola sediminis</name>
    <dbReference type="NCBI Taxonomy" id="2211117"/>
    <lineage>
        <taxon>Bacteria</taxon>
        <taxon>Pseudomonadati</taxon>
        <taxon>Pseudomonadota</taxon>
        <taxon>Alphaproteobacteria</taxon>
        <taxon>Rhodobacterales</taxon>
        <taxon>Paracoccaceae</taxon>
        <taxon>Pseudooceanicola</taxon>
    </lineage>
</organism>
<comment type="caution">
    <text evidence="5">The sequence shown here is derived from an EMBL/GenBank/DDBJ whole genome shotgun (WGS) entry which is preliminary data.</text>
</comment>
<reference evidence="5 6" key="1">
    <citation type="submission" date="2018-08" db="EMBL/GenBank/DDBJ databases">
        <title>Pseudooceanicola sediminis CY03 in the family Rhodobacteracea.</title>
        <authorList>
            <person name="Zhang Y.-J."/>
        </authorList>
    </citation>
    <scope>NUCLEOTIDE SEQUENCE [LARGE SCALE GENOMIC DNA]</scope>
    <source>
        <strain evidence="5 6">CY03</strain>
    </source>
</reference>
<dbReference type="Gene3D" id="1.10.530.10">
    <property type="match status" value="1"/>
</dbReference>
<protein>
    <submittedName>
        <fullName evidence="5">Lytic transglycosylase domain-containing protein</fullName>
    </submittedName>
</protein>
<dbReference type="InterPro" id="IPR008258">
    <property type="entry name" value="Transglycosylase_SLT_dom_1"/>
</dbReference>
<dbReference type="InterPro" id="IPR008939">
    <property type="entry name" value="Lytic_TGlycosylase_superhlx_U"/>
</dbReference>
<keyword evidence="6" id="KW-1185">Reference proteome</keyword>